<evidence type="ECO:0000259" key="8">
    <source>
        <dbReference type="PROSITE" id="PS50128"/>
    </source>
</evidence>
<reference evidence="9" key="1">
    <citation type="journal article" date="2023" name="Insect Mol. Biol.">
        <title>Genome sequencing provides insights into the evolution of gene families encoding plant cell wall-degrading enzymes in longhorned beetles.</title>
        <authorList>
            <person name="Shin N.R."/>
            <person name="Okamura Y."/>
            <person name="Kirsch R."/>
            <person name="Pauchet Y."/>
        </authorList>
    </citation>
    <scope>NUCLEOTIDE SEQUENCE</scope>
    <source>
        <strain evidence="9">AMC_N1</strain>
    </source>
</reference>
<protein>
    <recommendedName>
        <fullName evidence="8">SURP motif domain-containing protein</fullName>
    </recommendedName>
</protein>
<feature type="domain" description="SURP motif" evidence="8">
    <location>
        <begin position="194"/>
        <end position="236"/>
    </location>
</feature>
<dbReference type="GO" id="GO:0000395">
    <property type="term" value="P:mRNA 5'-splice site recognition"/>
    <property type="evidence" value="ECO:0007669"/>
    <property type="project" value="TreeGrafter"/>
</dbReference>
<dbReference type="SMART" id="SM00648">
    <property type="entry name" value="SWAP"/>
    <property type="match status" value="2"/>
</dbReference>
<dbReference type="SUPFAM" id="SSF109905">
    <property type="entry name" value="Surp module (SWAP domain)"/>
    <property type="match status" value="2"/>
</dbReference>
<dbReference type="InterPro" id="IPR019147">
    <property type="entry name" value="SWAP_N_domain"/>
</dbReference>
<keyword evidence="3" id="KW-0694">RNA-binding</keyword>
<dbReference type="PANTHER" id="PTHR13161:SF15">
    <property type="entry name" value="SPLICING FACTOR, SUPPRESSOR OF WHITE-APRICOT HOMOLOG"/>
    <property type="match status" value="1"/>
</dbReference>
<dbReference type="Pfam" id="PF09750">
    <property type="entry name" value="DRY_EERY"/>
    <property type="match status" value="1"/>
</dbReference>
<gene>
    <name evidence="9" type="ORF">NQ318_015087</name>
</gene>
<sequence length="641" mass="72873">MPLFRTKTNMAQWSGTESGILRKTVPSENHEELLVFGYACKLFRDDEKALYIDQGKHLIPWMGNDSLKIDRYDCRGALSDLSKYEASREGFDAMRWLGLSDKERQLEELCDKERYYSLKINEEEEQMYKEEEQKRQKTNTFQYSYDVPADPEANKPEVATVAGAEEEEEEYVPPPILDVPVDIDIPKTVKENARIEKTAMFVCKQGPQMEILIKAKQADNPQFSFLNQGDRLYKFYRHVLAAFKNGRYQGYEPKIEPRTEARQDDGQDHEAAATTYTPASCRPTPSRYFARCEPPVQTVPVPQVPYKPSANCAYSQLVNRIQGAAAQGEAASAEPKAPAQMTYEQQQYYQYYYAQHYYEYYKQMALYQQGQAGNPGQFVPPSDFQNLDPHVQAYIQQAAYAQYLQQQQSNSNSYAQIVSNVNKDVNPYTANVPQLPQAEAPDPSKSLPEQTPSADKPSVVLKKPLLSLAAYGSGTESETEDASAGEEEDDERRKKSETKTVYAVPTGETQTVIDKMAVYVSKNGEQFEDIVRAKGDARFDFLNDSHEYNAYYRERIRELKAEDGREEEEERASSTEKKEARQAKKEKKVIAPVSFSIKKAREEQPKEIKSALPIEESDEEEAENGTAPAKAVTPPFCPNRG</sequence>
<evidence type="ECO:0000256" key="6">
    <source>
        <dbReference type="ARBA" id="ARBA00023187"/>
    </source>
</evidence>
<accession>A0AAV8YXL1</accession>
<dbReference type="PANTHER" id="PTHR13161">
    <property type="entry name" value="SPLICING FACTOR SUPPRESSOR OF WHITE APRICOT"/>
    <property type="match status" value="1"/>
</dbReference>
<keyword evidence="2" id="KW-0677">Repeat</keyword>
<proteinExistence type="predicted"/>
<dbReference type="Proteomes" id="UP001162162">
    <property type="component" value="Unassembled WGS sequence"/>
</dbReference>
<dbReference type="SMART" id="SM01141">
    <property type="entry name" value="DRY_EERY"/>
    <property type="match status" value="1"/>
</dbReference>
<dbReference type="InterPro" id="IPR035967">
    <property type="entry name" value="SWAP/Surp_sf"/>
</dbReference>
<dbReference type="Pfam" id="PF01805">
    <property type="entry name" value="Surp"/>
    <property type="match status" value="2"/>
</dbReference>
<keyword evidence="6" id="KW-0508">mRNA splicing</keyword>
<keyword evidence="10" id="KW-1185">Reference proteome</keyword>
<evidence type="ECO:0000256" key="4">
    <source>
        <dbReference type="ARBA" id="ARBA00023015"/>
    </source>
</evidence>
<keyword evidence="4" id="KW-0805">Transcription regulation</keyword>
<feature type="domain" description="SURP motif" evidence="8">
    <location>
        <begin position="512"/>
        <end position="552"/>
    </location>
</feature>
<comment type="caution">
    <text evidence="9">The sequence shown here is derived from an EMBL/GenBank/DDBJ whole genome shotgun (WGS) entry which is preliminary data.</text>
</comment>
<evidence type="ECO:0000256" key="2">
    <source>
        <dbReference type="ARBA" id="ARBA00022737"/>
    </source>
</evidence>
<evidence type="ECO:0000256" key="1">
    <source>
        <dbReference type="ARBA" id="ARBA00022664"/>
    </source>
</evidence>
<keyword evidence="1" id="KW-0507">mRNA processing</keyword>
<feature type="region of interest" description="Disordered" evidence="7">
    <location>
        <begin position="558"/>
        <end position="641"/>
    </location>
</feature>
<dbReference type="EMBL" id="JAPWTK010000031">
    <property type="protein sequence ID" value="KAJ8956349.1"/>
    <property type="molecule type" value="Genomic_DNA"/>
</dbReference>
<feature type="region of interest" description="Disordered" evidence="7">
    <location>
        <begin position="252"/>
        <end position="277"/>
    </location>
</feature>
<feature type="compositionally biased region" description="Basic and acidic residues" evidence="7">
    <location>
        <begin position="571"/>
        <end position="583"/>
    </location>
</feature>
<dbReference type="InterPro" id="IPR000061">
    <property type="entry name" value="Surp"/>
</dbReference>
<feature type="compositionally biased region" description="Basic and acidic residues" evidence="7">
    <location>
        <begin position="253"/>
        <end position="271"/>
    </location>
</feature>
<feature type="region of interest" description="Disordered" evidence="7">
    <location>
        <begin position="428"/>
        <end position="502"/>
    </location>
</feature>
<feature type="compositionally biased region" description="Acidic residues" evidence="7">
    <location>
        <begin position="477"/>
        <end position="490"/>
    </location>
</feature>
<dbReference type="GO" id="GO:0003723">
    <property type="term" value="F:RNA binding"/>
    <property type="evidence" value="ECO:0007669"/>
    <property type="project" value="UniProtKB-KW"/>
</dbReference>
<evidence type="ECO:0000313" key="9">
    <source>
        <dbReference type="EMBL" id="KAJ8956349.1"/>
    </source>
</evidence>
<dbReference type="InterPro" id="IPR040397">
    <property type="entry name" value="SWAP"/>
</dbReference>
<dbReference type="AlphaFoldDB" id="A0AAV8YXL1"/>
<evidence type="ECO:0000256" key="5">
    <source>
        <dbReference type="ARBA" id="ARBA00023163"/>
    </source>
</evidence>
<evidence type="ECO:0000256" key="7">
    <source>
        <dbReference type="SAM" id="MobiDB-lite"/>
    </source>
</evidence>
<evidence type="ECO:0000313" key="10">
    <source>
        <dbReference type="Proteomes" id="UP001162162"/>
    </source>
</evidence>
<feature type="compositionally biased region" description="Basic and acidic residues" evidence="7">
    <location>
        <begin position="599"/>
        <end position="609"/>
    </location>
</feature>
<organism evidence="9 10">
    <name type="scientific">Aromia moschata</name>
    <dbReference type="NCBI Taxonomy" id="1265417"/>
    <lineage>
        <taxon>Eukaryota</taxon>
        <taxon>Metazoa</taxon>
        <taxon>Ecdysozoa</taxon>
        <taxon>Arthropoda</taxon>
        <taxon>Hexapoda</taxon>
        <taxon>Insecta</taxon>
        <taxon>Pterygota</taxon>
        <taxon>Neoptera</taxon>
        <taxon>Endopterygota</taxon>
        <taxon>Coleoptera</taxon>
        <taxon>Polyphaga</taxon>
        <taxon>Cucujiformia</taxon>
        <taxon>Chrysomeloidea</taxon>
        <taxon>Cerambycidae</taxon>
        <taxon>Cerambycinae</taxon>
        <taxon>Callichromatini</taxon>
        <taxon>Aromia</taxon>
    </lineage>
</organism>
<name>A0AAV8YXL1_9CUCU</name>
<evidence type="ECO:0000256" key="3">
    <source>
        <dbReference type="ARBA" id="ARBA00022884"/>
    </source>
</evidence>
<dbReference type="Gene3D" id="1.10.10.790">
    <property type="entry name" value="Surp module"/>
    <property type="match status" value="2"/>
</dbReference>
<dbReference type="PROSITE" id="PS50128">
    <property type="entry name" value="SURP"/>
    <property type="match status" value="2"/>
</dbReference>
<keyword evidence="5" id="KW-0804">Transcription</keyword>